<evidence type="ECO:0000313" key="2">
    <source>
        <dbReference type="Proteomes" id="UP000186955"/>
    </source>
</evidence>
<evidence type="ECO:0008006" key="3">
    <source>
        <dbReference type="Google" id="ProtNLM"/>
    </source>
</evidence>
<dbReference type="EMBL" id="MNBE01000379">
    <property type="protein sequence ID" value="OKP10214.1"/>
    <property type="molecule type" value="Genomic_DNA"/>
</dbReference>
<dbReference type="InterPro" id="IPR011990">
    <property type="entry name" value="TPR-like_helical_dom_sf"/>
</dbReference>
<accession>A0A1Q5UCL7</accession>
<name>A0A1Q5UCL7_9EURO</name>
<gene>
    <name evidence="1" type="ORF">PENSUB_4388</name>
</gene>
<evidence type="ECO:0000313" key="1">
    <source>
        <dbReference type="EMBL" id="OKP10214.1"/>
    </source>
</evidence>
<dbReference type="PANTHER" id="PTHR46082:SF11">
    <property type="entry name" value="AAA+ ATPASE DOMAIN-CONTAINING PROTEIN-RELATED"/>
    <property type="match status" value="1"/>
</dbReference>
<dbReference type="AlphaFoldDB" id="A0A1Q5UCL7"/>
<comment type="caution">
    <text evidence="1">The sequence shown here is derived from an EMBL/GenBank/DDBJ whole genome shotgun (WGS) entry which is preliminary data.</text>
</comment>
<dbReference type="PANTHER" id="PTHR46082">
    <property type="entry name" value="ATP/GTP-BINDING PROTEIN-RELATED"/>
    <property type="match status" value="1"/>
</dbReference>
<dbReference type="InterPro" id="IPR053137">
    <property type="entry name" value="NLR-like"/>
</dbReference>
<protein>
    <recommendedName>
        <fullName evidence="3">Kinesin light chain</fullName>
    </recommendedName>
</protein>
<keyword evidence="2" id="KW-1185">Reference proteome</keyword>
<proteinExistence type="predicted"/>
<dbReference type="Pfam" id="PF13374">
    <property type="entry name" value="TPR_10"/>
    <property type="match status" value="2"/>
</dbReference>
<dbReference type="SUPFAM" id="SSF48452">
    <property type="entry name" value="TPR-like"/>
    <property type="match status" value="1"/>
</dbReference>
<dbReference type="Proteomes" id="UP000186955">
    <property type="component" value="Unassembled WGS sequence"/>
</dbReference>
<sequence length="88" mass="10072">MSNKFGQDHLDTLVAMDNLAKTYMKQERWEEASQLIEQVMMALESSFGQSDPGRTDPGRTLATMTDLALTYNRQGRFEEAEKLDIQIK</sequence>
<organism evidence="1 2">
    <name type="scientific">Penicillium subrubescens</name>
    <dbReference type="NCBI Taxonomy" id="1316194"/>
    <lineage>
        <taxon>Eukaryota</taxon>
        <taxon>Fungi</taxon>
        <taxon>Dikarya</taxon>
        <taxon>Ascomycota</taxon>
        <taxon>Pezizomycotina</taxon>
        <taxon>Eurotiomycetes</taxon>
        <taxon>Eurotiomycetidae</taxon>
        <taxon>Eurotiales</taxon>
        <taxon>Aspergillaceae</taxon>
        <taxon>Penicillium</taxon>
    </lineage>
</organism>
<reference evidence="1 2" key="1">
    <citation type="submission" date="2016-10" db="EMBL/GenBank/DDBJ databases">
        <title>Genome sequence of the ascomycete fungus Penicillium subrubescens.</title>
        <authorList>
            <person name="De Vries R.P."/>
            <person name="Peng M."/>
            <person name="Dilokpimol A."/>
            <person name="Hilden K."/>
            <person name="Makela M.R."/>
            <person name="Grigoriev I."/>
            <person name="Riley R."/>
            <person name="Granchi Z."/>
        </authorList>
    </citation>
    <scope>NUCLEOTIDE SEQUENCE [LARGE SCALE GENOMIC DNA]</scope>
    <source>
        <strain evidence="1 2">CBS 132785</strain>
    </source>
</reference>
<dbReference type="Gene3D" id="1.25.40.10">
    <property type="entry name" value="Tetratricopeptide repeat domain"/>
    <property type="match status" value="1"/>
</dbReference>
<dbReference type="STRING" id="1316194.A0A1Q5UCL7"/>